<feature type="transmembrane region" description="Helical" evidence="1">
    <location>
        <begin position="65"/>
        <end position="86"/>
    </location>
</feature>
<accession>A0AAV5L0Z2</accession>
<keyword evidence="3" id="KW-1185">Reference proteome</keyword>
<gene>
    <name evidence="2" type="ORF">SLEP1_g39690</name>
</gene>
<protein>
    <submittedName>
        <fullName evidence="2">Uncharacterized protein</fullName>
    </submittedName>
</protein>
<evidence type="ECO:0000313" key="2">
    <source>
        <dbReference type="EMBL" id="GKV30923.1"/>
    </source>
</evidence>
<evidence type="ECO:0000313" key="3">
    <source>
        <dbReference type="Proteomes" id="UP001054252"/>
    </source>
</evidence>
<name>A0AAV5L0Z2_9ROSI</name>
<comment type="caution">
    <text evidence="2">The sequence shown here is derived from an EMBL/GenBank/DDBJ whole genome shotgun (WGS) entry which is preliminary data.</text>
</comment>
<keyword evidence="1" id="KW-0472">Membrane</keyword>
<dbReference type="EMBL" id="BPVZ01000089">
    <property type="protein sequence ID" value="GKV30923.1"/>
    <property type="molecule type" value="Genomic_DNA"/>
</dbReference>
<dbReference type="Proteomes" id="UP001054252">
    <property type="component" value="Unassembled WGS sequence"/>
</dbReference>
<organism evidence="2 3">
    <name type="scientific">Rubroshorea leprosula</name>
    <dbReference type="NCBI Taxonomy" id="152421"/>
    <lineage>
        <taxon>Eukaryota</taxon>
        <taxon>Viridiplantae</taxon>
        <taxon>Streptophyta</taxon>
        <taxon>Embryophyta</taxon>
        <taxon>Tracheophyta</taxon>
        <taxon>Spermatophyta</taxon>
        <taxon>Magnoliopsida</taxon>
        <taxon>eudicotyledons</taxon>
        <taxon>Gunneridae</taxon>
        <taxon>Pentapetalae</taxon>
        <taxon>rosids</taxon>
        <taxon>malvids</taxon>
        <taxon>Malvales</taxon>
        <taxon>Dipterocarpaceae</taxon>
        <taxon>Rubroshorea</taxon>
    </lineage>
</organism>
<evidence type="ECO:0000256" key="1">
    <source>
        <dbReference type="SAM" id="Phobius"/>
    </source>
</evidence>
<keyword evidence="1" id="KW-1133">Transmembrane helix</keyword>
<keyword evidence="1" id="KW-0812">Transmembrane</keyword>
<proteinExistence type="predicted"/>
<sequence length="90" mass="10088">MQVALDSSPQEEFLSLLGGAHASPPVHQFLVYSLGGEAHIKGCLWFWKRTSAYYPQSSSGAVLNFFFGMTCCTILYVVEYLSLFWLSKDL</sequence>
<dbReference type="AlphaFoldDB" id="A0AAV5L0Z2"/>
<reference evidence="2 3" key="1">
    <citation type="journal article" date="2021" name="Commun. Biol.">
        <title>The genome of Shorea leprosula (Dipterocarpaceae) highlights the ecological relevance of drought in aseasonal tropical rainforests.</title>
        <authorList>
            <person name="Ng K.K.S."/>
            <person name="Kobayashi M.J."/>
            <person name="Fawcett J.A."/>
            <person name="Hatakeyama M."/>
            <person name="Paape T."/>
            <person name="Ng C.H."/>
            <person name="Ang C.C."/>
            <person name="Tnah L.H."/>
            <person name="Lee C.T."/>
            <person name="Nishiyama T."/>
            <person name="Sese J."/>
            <person name="O'Brien M.J."/>
            <person name="Copetti D."/>
            <person name="Mohd Noor M.I."/>
            <person name="Ong R.C."/>
            <person name="Putra M."/>
            <person name="Sireger I.Z."/>
            <person name="Indrioko S."/>
            <person name="Kosugi Y."/>
            <person name="Izuno A."/>
            <person name="Isagi Y."/>
            <person name="Lee S.L."/>
            <person name="Shimizu K.K."/>
        </authorList>
    </citation>
    <scope>NUCLEOTIDE SEQUENCE [LARGE SCALE GENOMIC DNA]</scope>
    <source>
        <strain evidence="2">214</strain>
    </source>
</reference>